<dbReference type="AlphaFoldDB" id="A0A126T4B2"/>
<proteinExistence type="predicted"/>
<dbReference type="RefSeq" id="WP_036278610.1">
    <property type="nucleotide sequence ID" value="NZ_CP014476.1"/>
</dbReference>
<sequence>MNFNEICDKLKRFDEEYIPFPPFVDAVDAIKVNLLLFRETGIAQHLLVLGESGAGKSSICKWVEHQYPKFTATDRDVMPVLIVSVPSAATISSMASALLEKLGDPAATTGTVSAKTSRVITLCRACRVEMILFDEAQHIHDRGRATTHYMVGDWIKSLIDQTGVPTVFLGIPRLEQILQVNEQLRRRFSRRIRLALGQSDKSSMHAECLQLFRSLGSCLPLPLMCGQFGWDELGMRLHYASDGRVAYIKKLLATALKIALVTEMKEIGPQLLEQAFTEELWWEGVGKLNPFNPTFEFRRLDRGNEPFESGNFSSARKRRKEAVC</sequence>
<keyword evidence="2" id="KW-1185">Reference proteome</keyword>
<dbReference type="SUPFAM" id="SSF52540">
    <property type="entry name" value="P-loop containing nucleoside triphosphate hydrolases"/>
    <property type="match status" value="1"/>
</dbReference>
<dbReference type="InterPro" id="IPR008868">
    <property type="entry name" value="TniB"/>
</dbReference>
<dbReference type="Pfam" id="PF05621">
    <property type="entry name" value="TniB"/>
    <property type="match status" value="1"/>
</dbReference>
<dbReference type="InterPro" id="IPR027417">
    <property type="entry name" value="P-loop_NTPase"/>
</dbReference>
<name>A0A126T4B2_9GAMM</name>
<protein>
    <submittedName>
        <fullName evidence="1">Transposase</fullName>
    </submittedName>
</protein>
<dbReference type="EMBL" id="CP014476">
    <property type="protein sequence ID" value="AMK76916.1"/>
    <property type="molecule type" value="Genomic_DNA"/>
</dbReference>
<gene>
    <name evidence="1" type="ORF">JT25_010525</name>
</gene>
<dbReference type="InterPro" id="IPR025662">
    <property type="entry name" value="Sigma_54_int_dom_ATP-bd_1"/>
</dbReference>
<dbReference type="STRING" id="1538553.JT25_010525"/>
<accession>A0A126T4B2</accession>
<organism evidence="1 2">
    <name type="scientific">Methylomonas denitrificans</name>
    <dbReference type="NCBI Taxonomy" id="1538553"/>
    <lineage>
        <taxon>Bacteria</taxon>
        <taxon>Pseudomonadati</taxon>
        <taxon>Pseudomonadota</taxon>
        <taxon>Gammaproteobacteria</taxon>
        <taxon>Methylococcales</taxon>
        <taxon>Methylococcaceae</taxon>
        <taxon>Methylomonas</taxon>
    </lineage>
</organism>
<dbReference type="PROSITE" id="PS00675">
    <property type="entry name" value="SIGMA54_INTERACT_1"/>
    <property type="match status" value="1"/>
</dbReference>
<dbReference type="KEGG" id="mdn:JT25_010525"/>
<dbReference type="Gene3D" id="3.40.50.300">
    <property type="entry name" value="P-loop containing nucleotide triphosphate hydrolases"/>
    <property type="match status" value="1"/>
</dbReference>
<evidence type="ECO:0000313" key="2">
    <source>
        <dbReference type="Proteomes" id="UP000030512"/>
    </source>
</evidence>
<dbReference type="Proteomes" id="UP000030512">
    <property type="component" value="Chromosome"/>
</dbReference>
<reference evidence="1 2" key="1">
    <citation type="journal article" date="2015" name="Environ. Microbiol.">
        <title>Methane oxidation coupled to nitrate reduction under hypoxia by the Gammaproteobacterium Methylomonas denitrificans, sp. nov. type strain FJG1.</title>
        <authorList>
            <person name="Kits K.D."/>
            <person name="Klotz M.G."/>
            <person name="Stein L.Y."/>
        </authorList>
    </citation>
    <scope>NUCLEOTIDE SEQUENCE [LARGE SCALE GENOMIC DNA]</scope>
    <source>
        <strain evidence="1 2">FJG1</strain>
    </source>
</reference>
<evidence type="ECO:0000313" key="1">
    <source>
        <dbReference type="EMBL" id="AMK76916.1"/>
    </source>
</evidence>
<dbReference type="OrthoDB" id="6672914at2"/>